<gene>
    <name evidence="3" type="ORF">RFV38_12250</name>
</gene>
<sequence>MEEIKKVKKSDIMKYIFLNFIGIFMFFIPITLHNKNTIPLDHIASFITTSFPEIIKIYILILMGIGAFRPLFVEKNWLKNKTSLFFTIAKLCGFAMGVSTFLSIGPKALFEKDMLPFLFDKLVTPLSVVIPLGGAFIIFLVGFGLLEFMGVLMENVMRPIFKTPGKSSIDAVASFVGSYSIGLLITNKVYTDGKYSLKEAAIIATGFSTVSATFMIVVAKTLDLIEIWNFYFWSCILITFLVTAITVRLFPLNKIPNIYYENQKFQDEIVEDGTIFGRAFLSGINSAQRNDESVCIQFLKNYKEGFIITAGILPSIMSIGLLGLVLAKYTPIFDFIGYIYLPFTKILGFENPHLIAKALSTSIAEMFLPAILVTKEGMLAKYVVAIVSISEILFFSASIPCILSTDIKIKVTDLIIIWIQRVILSLVLATIFGYIFLK</sequence>
<keyword evidence="1" id="KW-0812">Transmembrane</keyword>
<reference evidence="4" key="1">
    <citation type="submission" date="2023-07" db="EMBL/GenBank/DDBJ databases">
        <authorList>
            <person name="Colorado M.A."/>
            <person name="Villamil L.M."/>
            <person name="Melo J.F."/>
            <person name="Rodriguez J.A."/>
            <person name="Ruiz R.Y."/>
        </authorList>
    </citation>
    <scope>NUCLEOTIDE SEQUENCE [LARGE SCALE GENOMIC DNA]</scope>
    <source>
        <strain evidence="4">C33</strain>
    </source>
</reference>
<dbReference type="EMBL" id="JAVIKH010000026">
    <property type="protein sequence ID" value="MDX8337255.1"/>
    <property type="molecule type" value="Genomic_DNA"/>
</dbReference>
<evidence type="ECO:0000313" key="4">
    <source>
        <dbReference type="Proteomes" id="UP001279681"/>
    </source>
</evidence>
<name>A0ABU4WFW4_9FUSO</name>
<feature type="transmembrane region" description="Helical" evidence="1">
    <location>
        <begin position="379"/>
        <end position="403"/>
    </location>
</feature>
<organism evidence="3 4">
    <name type="scientific">Candidatus Cetobacterium colombiensis</name>
    <dbReference type="NCBI Taxonomy" id="3073100"/>
    <lineage>
        <taxon>Bacteria</taxon>
        <taxon>Fusobacteriati</taxon>
        <taxon>Fusobacteriota</taxon>
        <taxon>Fusobacteriia</taxon>
        <taxon>Fusobacteriales</taxon>
        <taxon>Fusobacteriaceae</taxon>
        <taxon>Cetobacterium</taxon>
    </lineage>
</organism>
<keyword evidence="1" id="KW-1133">Transmembrane helix</keyword>
<feature type="transmembrane region" description="Helical" evidence="1">
    <location>
        <begin position="54"/>
        <end position="72"/>
    </location>
</feature>
<dbReference type="InterPro" id="IPR011642">
    <property type="entry name" value="Gate_dom"/>
</dbReference>
<dbReference type="Proteomes" id="UP001279681">
    <property type="component" value="Unassembled WGS sequence"/>
</dbReference>
<dbReference type="RefSeq" id="WP_320314607.1">
    <property type="nucleotide sequence ID" value="NZ_JAVIKH010000026.1"/>
</dbReference>
<protein>
    <submittedName>
        <fullName evidence="3">YjiH family protein</fullName>
    </submittedName>
</protein>
<accession>A0ABU4WFW4</accession>
<evidence type="ECO:0000256" key="1">
    <source>
        <dbReference type="SAM" id="Phobius"/>
    </source>
</evidence>
<evidence type="ECO:0000313" key="3">
    <source>
        <dbReference type="EMBL" id="MDX8337255.1"/>
    </source>
</evidence>
<dbReference type="Pfam" id="PF07670">
    <property type="entry name" value="Gate"/>
    <property type="match status" value="1"/>
</dbReference>
<keyword evidence="4" id="KW-1185">Reference proteome</keyword>
<feature type="transmembrane region" description="Helical" evidence="1">
    <location>
        <begin position="230"/>
        <end position="250"/>
    </location>
</feature>
<comment type="caution">
    <text evidence="3">The sequence shown here is derived from an EMBL/GenBank/DDBJ whole genome shotgun (WGS) entry which is preliminary data.</text>
</comment>
<proteinExistence type="predicted"/>
<feature type="transmembrane region" description="Helical" evidence="1">
    <location>
        <begin position="167"/>
        <end position="185"/>
    </location>
</feature>
<feature type="transmembrane region" description="Helical" evidence="1">
    <location>
        <begin position="200"/>
        <end position="218"/>
    </location>
</feature>
<feature type="transmembrane region" description="Helical" evidence="1">
    <location>
        <begin position="12"/>
        <end position="34"/>
    </location>
</feature>
<evidence type="ECO:0000259" key="2">
    <source>
        <dbReference type="Pfam" id="PF07670"/>
    </source>
</evidence>
<feature type="transmembrane region" description="Helical" evidence="1">
    <location>
        <begin position="84"/>
        <end position="104"/>
    </location>
</feature>
<feature type="transmembrane region" description="Helical" evidence="1">
    <location>
        <begin position="124"/>
        <end position="146"/>
    </location>
</feature>
<feature type="domain" description="Nucleoside transporter/FeoB GTPase Gate" evidence="2">
    <location>
        <begin position="128"/>
        <end position="222"/>
    </location>
</feature>
<feature type="transmembrane region" description="Helical" evidence="1">
    <location>
        <begin position="306"/>
        <end position="327"/>
    </location>
</feature>
<feature type="transmembrane region" description="Helical" evidence="1">
    <location>
        <begin position="415"/>
        <end position="437"/>
    </location>
</feature>
<keyword evidence="1" id="KW-0472">Membrane</keyword>